<dbReference type="SMART" id="SM00382">
    <property type="entry name" value="AAA"/>
    <property type="match status" value="1"/>
</dbReference>
<dbReference type="PANTHER" id="PTHR43875">
    <property type="entry name" value="MALTODEXTRIN IMPORT ATP-BINDING PROTEIN MSMX"/>
    <property type="match status" value="1"/>
</dbReference>
<dbReference type="GO" id="GO:0005886">
    <property type="term" value="C:plasma membrane"/>
    <property type="evidence" value="ECO:0007669"/>
    <property type="project" value="UniProtKB-SubCell"/>
</dbReference>
<evidence type="ECO:0000256" key="6">
    <source>
        <dbReference type="ARBA" id="ARBA00051890"/>
    </source>
</evidence>
<dbReference type="SUPFAM" id="SSF52540">
    <property type="entry name" value="P-loop containing nucleoside triphosphate hydrolases"/>
    <property type="match status" value="1"/>
</dbReference>
<evidence type="ECO:0000256" key="10">
    <source>
        <dbReference type="ARBA" id="ARBA00066315"/>
    </source>
</evidence>
<comment type="subcellular location">
    <subcellularLocation>
        <location evidence="1">Cell membrane</location>
        <topology evidence="1">Peripheral membrane protein</topology>
    </subcellularLocation>
</comment>
<dbReference type="PROSITE" id="PS50893">
    <property type="entry name" value="ABC_TRANSPORTER_2"/>
    <property type="match status" value="1"/>
</dbReference>
<organism evidence="12 13">
    <name type="scientific">Halosimplex aquaticum</name>
    <dbReference type="NCBI Taxonomy" id="3026162"/>
    <lineage>
        <taxon>Archaea</taxon>
        <taxon>Methanobacteriati</taxon>
        <taxon>Methanobacteriota</taxon>
        <taxon>Stenosarchaea group</taxon>
        <taxon>Halobacteria</taxon>
        <taxon>Halobacteriales</taxon>
        <taxon>Haloarculaceae</taxon>
        <taxon>Halosimplex</taxon>
    </lineage>
</organism>
<evidence type="ECO:0000256" key="5">
    <source>
        <dbReference type="ARBA" id="ARBA00050355"/>
    </source>
</evidence>
<dbReference type="EC" id="7.5.2.13" evidence="10"/>
<dbReference type="Proteomes" id="UP001596432">
    <property type="component" value="Unassembled WGS sequence"/>
</dbReference>
<dbReference type="InterPro" id="IPR040582">
    <property type="entry name" value="OB_MalK-like"/>
</dbReference>
<dbReference type="InterPro" id="IPR012340">
    <property type="entry name" value="NA-bd_OB-fold"/>
</dbReference>
<evidence type="ECO:0000256" key="9">
    <source>
        <dbReference type="ARBA" id="ARBA00065962"/>
    </source>
</evidence>
<evidence type="ECO:0000256" key="8">
    <source>
        <dbReference type="ARBA" id="ARBA00061029"/>
    </source>
</evidence>
<name>A0ABD5XZM7_9EURY</name>
<dbReference type="Gene3D" id="2.40.50.100">
    <property type="match status" value="1"/>
</dbReference>
<dbReference type="GeneID" id="78820849"/>
<keyword evidence="3" id="KW-0547">Nucleotide-binding</keyword>
<dbReference type="FunFam" id="3.40.50.300:FF:000042">
    <property type="entry name" value="Maltose/maltodextrin ABC transporter, ATP-binding protein"/>
    <property type="match status" value="1"/>
</dbReference>
<sequence length="383" mass="42144">MGRVSINNVTKTYDGGILAVDGVDLDIRDGEFVTIVGPSGSGKSTLLRMIAGLEDISDGTIEIGDTVINDVQPQDRGVAMVFQNYALYPHMTTRKNMSYGLKLTTDLPDDEIRQKVEEAAEMMGIEEQLDKKPGSLSGGQQQRVATGRAIVRDPEVFLMDEPLSNLDAKLRVHMRTELQRIQEELGTTTIYVTHDQEEAMTMSDRIVVLNHGTIQQIGTPDQIYNEPANQFVADFIGSPSMNMFPVRLEGNKLVGGAFEYRLSDARLEQAHQYVDDGEELTLGIRPENIRLVDEPSENTIEAHLDVREPVGSDNYLYLTLGADECRVRVPGSVKPEEGTDVLVEFAESDIHLFRQDTGKNVLVSEQVAAETSASGDSVAAAEN</sequence>
<keyword evidence="13" id="KW-1185">Reference proteome</keyword>
<dbReference type="SUPFAM" id="SSF50331">
    <property type="entry name" value="MOP-like"/>
    <property type="match status" value="1"/>
</dbReference>
<dbReference type="Pfam" id="PF17912">
    <property type="entry name" value="OB_MalK"/>
    <property type="match status" value="1"/>
</dbReference>
<dbReference type="InterPro" id="IPR015855">
    <property type="entry name" value="ABC_transpr_MalK-like"/>
</dbReference>
<dbReference type="PANTHER" id="PTHR43875:SF1">
    <property type="entry name" value="OSMOPROTECTIVE COMPOUNDS UPTAKE ATP-BINDING PROTEIN GGTA"/>
    <property type="match status" value="1"/>
</dbReference>
<dbReference type="CDD" id="cd03301">
    <property type="entry name" value="ABC_MalK_N"/>
    <property type="match status" value="1"/>
</dbReference>
<keyword evidence="2" id="KW-0813">Transport</keyword>
<dbReference type="GO" id="GO:0022857">
    <property type="term" value="F:transmembrane transporter activity"/>
    <property type="evidence" value="ECO:0007669"/>
    <property type="project" value="UniProtKB-ARBA"/>
</dbReference>
<comment type="subunit">
    <text evidence="9">The complex is composed of two ATP-binding proteins (XacJ and XacK), two transmembrane proteins (XacH and XacI) and a solute-binding protein (XacG).</text>
</comment>
<dbReference type="InterPro" id="IPR003439">
    <property type="entry name" value="ABC_transporter-like_ATP-bd"/>
</dbReference>
<dbReference type="InterPro" id="IPR003593">
    <property type="entry name" value="AAA+_ATPase"/>
</dbReference>
<evidence type="ECO:0000313" key="13">
    <source>
        <dbReference type="Proteomes" id="UP001596432"/>
    </source>
</evidence>
<comment type="similarity">
    <text evidence="8">Belongs to the ABC transporter superfamily. Carbohydrate uptake transporter-1 (CUT1) (TC 3.A.1.1) family.</text>
</comment>
<evidence type="ECO:0000256" key="7">
    <source>
        <dbReference type="ARBA" id="ARBA00053454"/>
    </source>
</evidence>
<dbReference type="EMBL" id="JBHTAS010000001">
    <property type="protein sequence ID" value="MFC7140553.1"/>
    <property type="molecule type" value="Genomic_DNA"/>
</dbReference>
<proteinExistence type="inferred from homology"/>
<evidence type="ECO:0000259" key="11">
    <source>
        <dbReference type="PROSITE" id="PS50893"/>
    </source>
</evidence>
<dbReference type="Gene3D" id="3.40.50.300">
    <property type="entry name" value="P-loop containing nucleotide triphosphate hydrolases"/>
    <property type="match status" value="1"/>
</dbReference>
<comment type="catalytic activity">
    <reaction evidence="6">
        <text>L-arabinose(out) + ATP + H2O = L-arabinose(in) + ADP + phosphate + H(+)</text>
        <dbReference type="Rhea" id="RHEA:30007"/>
        <dbReference type="ChEBI" id="CHEBI:15377"/>
        <dbReference type="ChEBI" id="CHEBI:15378"/>
        <dbReference type="ChEBI" id="CHEBI:17535"/>
        <dbReference type="ChEBI" id="CHEBI:30616"/>
        <dbReference type="ChEBI" id="CHEBI:43474"/>
        <dbReference type="ChEBI" id="CHEBI:456216"/>
        <dbReference type="EC" id="7.5.2.13"/>
    </reaction>
    <physiologicalReaction direction="left-to-right" evidence="6">
        <dbReference type="Rhea" id="RHEA:30008"/>
    </physiologicalReaction>
</comment>
<evidence type="ECO:0000313" key="12">
    <source>
        <dbReference type="EMBL" id="MFC7140553.1"/>
    </source>
</evidence>
<accession>A0ABD5XZM7</accession>
<comment type="catalytic activity">
    <reaction evidence="5">
        <text>D-xylose(out) + ATP + H2O = D-xylose(in) + ADP + phosphate + H(+)</text>
        <dbReference type="Rhea" id="RHEA:29899"/>
        <dbReference type="ChEBI" id="CHEBI:15377"/>
        <dbReference type="ChEBI" id="CHEBI:15378"/>
        <dbReference type="ChEBI" id="CHEBI:30616"/>
        <dbReference type="ChEBI" id="CHEBI:43474"/>
        <dbReference type="ChEBI" id="CHEBI:53455"/>
        <dbReference type="ChEBI" id="CHEBI:456216"/>
        <dbReference type="EC" id="7.5.2.13"/>
    </reaction>
    <physiologicalReaction direction="left-to-right" evidence="5">
        <dbReference type="Rhea" id="RHEA:29900"/>
    </physiologicalReaction>
</comment>
<reference evidence="12 13" key="1">
    <citation type="journal article" date="2019" name="Int. J. Syst. Evol. Microbiol.">
        <title>The Global Catalogue of Microorganisms (GCM) 10K type strain sequencing project: providing services to taxonomists for standard genome sequencing and annotation.</title>
        <authorList>
            <consortium name="The Broad Institute Genomics Platform"/>
            <consortium name="The Broad Institute Genome Sequencing Center for Infectious Disease"/>
            <person name="Wu L."/>
            <person name="Ma J."/>
        </authorList>
    </citation>
    <scope>NUCLEOTIDE SEQUENCE [LARGE SCALE GENOMIC DNA]</scope>
    <source>
        <strain evidence="12 13">XZYJT29</strain>
    </source>
</reference>
<dbReference type="InterPro" id="IPR027417">
    <property type="entry name" value="P-loop_NTPase"/>
</dbReference>
<evidence type="ECO:0000256" key="3">
    <source>
        <dbReference type="ARBA" id="ARBA00022741"/>
    </source>
</evidence>
<dbReference type="InterPro" id="IPR047641">
    <property type="entry name" value="ABC_transpr_MalK/UgpC-like"/>
</dbReference>
<dbReference type="NCBIfam" id="NF008653">
    <property type="entry name" value="PRK11650.1"/>
    <property type="match status" value="1"/>
</dbReference>
<keyword evidence="4 12" id="KW-0067">ATP-binding</keyword>
<feature type="domain" description="ABC transporter" evidence="11">
    <location>
        <begin position="4"/>
        <end position="236"/>
    </location>
</feature>
<dbReference type="GO" id="GO:0005524">
    <property type="term" value="F:ATP binding"/>
    <property type="evidence" value="ECO:0007669"/>
    <property type="project" value="UniProtKB-KW"/>
</dbReference>
<protein>
    <recommendedName>
        <fullName evidence="10">ABC-type D-xylose/L-arabinose transporter</fullName>
        <ecNumber evidence="10">7.5.2.13</ecNumber>
    </recommendedName>
</protein>
<gene>
    <name evidence="12" type="ORF">ACFQMA_12045</name>
</gene>
<dbReference type="GO" id="GO:1902495">
    <property type="term" value="C:transmembrane transporter complex"/>
    <property type="evidence" value="ECO:0007669"/>
    <property type="project" value="UniProtKB-ARBA"/>
</dbReference>
<comment type="caution">
    <text evidence="12">The sequence shown here is derived from an EMBL/GenBank/DDBJ whole genome shotgun (WGS) entry which is preliminary data.</text>
</comment>
<dbReference type="Gene3D" id="2.40.50.140">
    <property type="entry name" value="Nucleic acid-binding proteins"/>
    <property type="match status" value="1"/>
</dbReference>
<evidence type="ECO:0000256" key="1">
    <source>
        <dbReference type="ARBA" id="ARBA00004202"/>
    </source>
</evidence>
<comment type="function">
    <text evidence="7">Part of the ABC transporter complex XacGHIJK involved in the uptake of xylose and arabinose. Responsible for energy coupling to the transport system.</text>
</comment>
<dbReference type="AlphaFoldDB" id="A0ABD5XZM7"/>
<dbReference type="InterPro" id="IPR008995">
    <property type="entry name" value="Mo/tungstate-bd_C_term_dom"/>
</dbReference>
<evidence type="ECO:0000256" key="2">
    <source>
        <dbReference type="ARBA" id="ARBA00022448"/>
    </source>
</evidence>
<dbReference type="RefSeq" id="WP_274326108.1">
    <property type="nucleotide sequence ID" value="NZ_CP118158.1"/>
</dbReference>
<evidence type="ECO:0000256" key="4">
    <source>
        <dbReference type="ARBA" id="ARBA00022840"/>
    </source>
</evidence>
<dbReference type="Pfam" id="PF00005">
    <property type="entry name" value="ABC_tran"/>
    <property type="match status" value="1"/>
</dbReference>